<reference evidence="2" key="1">
    <citation type="submission" date="2021-03" db="EMBL/GenBank/DDBJ databases">
        <title>Evolutionary innovations through gain and loss of genes in the ectomycorrhizal Boletales.</title>
        <authorList>
            <person name="Wu G."/>
            <person name="Miyauchi S."/>
            <person name="Morin E."/>
            <person name="Yang Z.-L."/>
            <person name="Xu J."/>
            <person name="Martin F.M."/>
        </authorList>
    </citation>
    <scope>NUCLEOTIDE SEQUENCE</scope>
    <source>
        <strain evidence="2">BR01</strain>
    </source>
</reference>
<dbReference type="Proteomes" id="UP000683000">
    <property type="component" value="Unassembled WGS sequence"/>
</dbReference>
<dbReference type="InterPro" id="IPR050357">
    <property type="entry name" value="Arrestin_domain-protein"/>
</dbReference>
<comment type="caution">
    <text evidence="2">The sequence shown here is derived from an EMBL/GenBank/DDBJ whole genome shotgun (WGS) entry which is preliminary data.</text>
</comment>
<dbReference type="Gene3D" id="2.60.40.640">
    <property type="match status" value="1"/>
</dbReference>
<feature type="region of interest" description="Disordered" evidence="1">
    <location>
        <begin position="97"/>
        <end position="140"/>
    </location>
</feature>
<dbReference type="PANTHER" id="PTHR11188:SF17">
    <property type="entry name" value="FI21816P1"/>
    <property type="match status" value="1"/>
</dbReference>
<feature type="region of interest" description="Disordered" evidence="1">
    <location>
        <begin position="239"/>
        <end position="305"/>
    </location>
</feature>
<evidence type="ECO:0000256" key="1">
    <source>
        <dbReference type="SAM" id="MobiDB-lite"/>
    </source>
</evidence>
<keyword evidence="3" id="KW-1185">Reference proteome</keyword>
<dbReference type="GO" id="GO:0031625">
    <property type="term" value="F:ubiquitin protein ligase binding"/>
    <property type="evidence" value="ECO:0007669"/>
    <property type="project" value="TreeGrafter"/>
</dbReference>
<dbReference type="InterPro" id="IPR014756">
    <property type="entry name" value="Ig_E-set"/>
</dbReference>
<feature type="compositionally biased region" description="Polar residues" evidence="1">
    <location>
        <begin position="283"/>
        <end position="302"/>
    </location>
</feature>
<accession>A0A8I2YLZ5</accession>
<dbReference type="GO" id="GO:0070086">
    <property type="term" value="P:ubiquitin-dependent endocytosis"/>
    <property type="evidence" value="ECO:0007669"/>
    <property type="project" value="TreeGrafter"/>
</dbReference>
<dbReference type="GO" id="GO:0005886">
    <property type="term" value="C:plasma membrane"/>
    <property type="evidence" value="ECO:0007669"/>
    <property type="project" value="TreeGrafter"/>
</dbReference>
<feature type="region of interest" description="Disordered" evidence="1">
    <location>
        <begin position="319"/>
        <end position="374"/>
    </location>
</feature>
<dbReference type="GO" id="GO:0030674">
    <property type="term" value="F:protein-macromolecule adaptor activity"/>
    <property type="evidence" value="ECO:0007669"/>
    <property type="project" value="TreeGrafter"/>
</dbReference>
<gene>
    <name evidence="2" type="ORF">JVT61DRAFT_4891</name>
</gene>
<evidence type="ECO:0000313" key="3">
    <source>
        <dbReference type="Proteomes" id="UP000683000"/>
    </source>
</evidence>
<name>A0A8I2YLZ5_9AGAM</name>
<dbReference type="AlphaFoldDB" id="A0A8I2YLZ5"/>
<organism evidence="2 3">
    <name type="scientific">Boletus reticuloceps</name>
    <dbReference type="NCBI Taxonomy" id="495285"/>
    <lineage>
        <taxon>Eukaryota</taxon>
        <taxon>Fungi</taxon>
        <taxon>Dikarya</taxon>
        <taxon>Basidiomycota</taxon>
        <taxon>Agaricomycotina</taxon>
        <taxon>Agaricomycetes</taxon>
        <taxon>Agaricomycetidae</taxon>
        <taxon>Boletales</taxon>
        <taxon>Boletineae</taxon>
        <taxon>Boletaceae</taxon>
        <taxon>Boletoideae</taxon>
        <taxon>Boletus</taxon>
    </lineage>
</organism>
<feature type="compositionally biased region" description="Basic and acidic residues" evidence="1">
    <location>
        <begin position="319"/>
        <end position="341"/>
    </location>
</feature>
<sequence>MLDLRKQLDITLTEPVVFLRTSDPSGRLRPDQDSSPTLVRGILTLKVAKPIGISSIEVELTGVLAISYQEGIGPRRIDLTEKRKTYSSSVTVFRADQVPHGGGHSAFVGPGPSTTNSDVGDEHAATTLSRPPSLPRGRPERRCVVSVPLDLGPTPPYSVVQPPTPVQSKLRGVSGEHGAQTLEELRQALRDNLEGQAYRNDFSPVSSRSHSAFSLLNPTMHSSTSDDFVNRENDDRTDDLVLTTPSLGGDAFHNTTGEPLHVLPHDGPSPHHPFPPHSPENAHGTQPSTRGNSHDPLNTPASHSRFPFSLTSVLDAVREITSRTPSRSRDVARSEERERGRTRVRIITEEQSGTEAGEGAVSPGNSGPLGPNASHLAEHREYHLLGLGRVFGSERDHEKDKDGELKSKGHGEGWREFKPGDYPISFLLPANLPPTFSLPYGSLSYAIKGVAHRPGTFTSKLSCQVPLLVVAAPAIGAGECSTGGDPGPLIVENQWQGKLSYSFGLDSRLFLLGSKRHLEAAASRRVPPSTEFLVEAGVEARAEGAYGTATLDLTLLPTEKIKIWRLDIIVDQRIKYVDERGRPFRDDDRMQVRLLEVRDTCTAEEMDLMNEEEQ</sequence>
<dbReference type="GO" id="GO:0005829">
    <property type="term" value="C:cytosol"/>
    <property type="evidence" value="ECO:0007669"/>
    <property type="project" value="TreeGrafter"/>
</dbReference>
<proteinExistence type="predicted"/>
<evidence type="ECO:0000313" key="2">
    <source>
        <dbReference type="EMBL" id="KAG6374232.1"/>
    </source>
</evidence>
<dbReference type="PANTHER" id="PTHR11188">
    <property type="entry name" value="ARRESTIN DOMAIN CONTAINING PROTEIN"/>
    <property type="match status" value="1"/>
</dbReference>
<protein>
    <recommendedName>
        <fullName evidence="4">Arrestin-like N-terminal domain-containing protein</fullName>
    </recommendedName>
</protein>
<dbReference type="SUPFAM" id="SSF81296">
    <property type="entry name" value="E set domains"/>
    <property type="match status" value="1"/>
</dbReference>
<evidence type="ECO:0008006" key="4">
    <source>
        <dbReference type="Google" id="ProtNLM"/>
    </source>
</evidence>
<dbReference type="EMBL" id="JAGFBS010000019">
    <property type="protein sequence ID" value="KAG6374232.1"/>
    <property type="molecule type" value="Genomic_DNA"/>
</dbReference>
<feature type="region of interest" description="Disordered" evidence="1">
    <location>
        <begin position="393"/>
        <end position="414"/>
    </location>
</feature>
<dbReference type="OrthoDB" id="2238745at2759"/>
<dbReference type="InterPro" id="IPR014752">
    <property type="entry name" value="Arrestin-like_C"/>
</dbReference>